<feature type="transmembrane region" description="Helical" evidence="13">
    <location>
        <begin position="385"/>
        <end position="403"/>
    </location>
</feature>
<dbReference type="EC" id="2.4.1.16" evidence="2"/>
<feature type="transmembrane region" description="Helical" evidence="13">
    <location>
        <begin position="113"/>
        <end position="130"/>
    </location>
</feature>
<evidence type="ECO:0000256" key="4">
    <source>
        <dbReference type="ARBA" id="ARBA00022676"/>
    </source>
</evidence>
<feature type="domain" description="Chitin synthase chs-1/2 N-terminal putative transporter" evidence="14">
    <location>
        <begin position="51"/>
        <end position="258"/>
    </location>
</feature>
<sequence length="1392" mass="160390">MDVRLRHGYRNSQESETTTNVGWDVFLDTPRKPEVGSTASTKTIDVSEKLLRIFTYGVNFIAVLGFAVLSKGTTLFMTSQIKPNATRYYCKKLALDPKQQFRVTLPLEERSQWIWMLLFAYFVPELGTFVRSLRICYFKTVSSKPTWTEWLSLFVTEICPAIGSALLIFVVLPELDVIKGAMLTNAVCLVPGLVAFLSRDPACKRSLIPMILDVASLACQTVALVLWPLIEGKLILYTITASVLLISVGWWENFVSKESPYFKKFTTSRLVLENKTYFMYLFLAPMKCLAFFITACVILVIQDGDIGFLFRMDDAFSSHNINITEIIPIVGSSSIHLEDAISTGYNFYTTTNVMTPIWVWLINILATYLCYAFGKFSCKILMQSFCFAFPINLTVPVVIAALIGMSGEYNVDVCAYRNIIPEYLFFNTPSIYFLSEFIGSQYSWIWVLWLFSQSWITIHIWYPHVDDKLARTEKLFYKPMYDAFLIDQSIALNRRRNHPNKEKSEVGDGMVDMTDENSYPRIYACGTMWHEEREEMMEFLKSIIRLDKEQFKLKKQKDFQDDIPRNYFELETHIFFDDAFVLKKKKRQEPEIHVNRFVKDLIEVVSKAPAEVLGIEKFIMAPPIKTPTPYGGRLEWTLPGGTKMYAHLKDKSKIRPKKRWSQVMYMYYLLGHKLIDRKDLTNAEKVIISANTYILALDGDIDFQPKAVHALIDLMKKTPTLGAACGRIHPIGHGAMAWYQIFEYAVGHWLQKATEHVIGCVLCSPGCFSLFRGTALMGDSVMKKYTTVATEPIHLVQYDQGEDRWLCTLLLQQGYRVEYSAASDSYTHCPEGFNEFYNQRRRWMPSTTANIIDLLQDAKHTVKINDNISQMYIFYQVVMLIGTVLGSGTIFLMLVGAFVAAFKLDQWTSFGYNLVPILVFVIICATCKADTQLFFAGLISAVYGLIMMAVLVGVLLQIKDDGWFAPSTLFFFMMAGEFIVTALLHPSEFYCLKYGVIYYVTVPSMYMLLVIYSVFNMNNVSWGTRDVTVEEEEEEDKDEDKEEQDKNAKKDEKKIFSYFGADNDQDAGSIEFSFAGLFKLMFCTHKSKDNEQLILIQTKLEMLMKKLDHIETVKLEEKNPKIDEPAKPAEVQGDTLSIDSYNFNRWMETELLDQSKTKLLDEDEKNFWNQLIEKYLHPLDEKSKAKELTKSLNDLRDKTTFTFFMINSLFVLVVFLLTLEKDMLYLPWPLDPKVNFTYQENIETIEINIDPLKLEPIGFVFLIFFFLLLVIQFVGMFVHRFGTFTQIMSNTDISFANEETEEKNINDAIDAATKIRKEVEKVDRRKTIKTLLEKPEMAPVTSLEDAFEKNWDYNMNKNPDPVIRRKTVLAGKRPDTIYHEALKSEMYSNECA</sequence>
<comment type="subcellular location">
    <subcellularLocation>
        <location evidence="1">Cell membrane</location>
        <topology evidence="1">Multi-pass membrane protein</topology>
    </subcellularLocation>
</comment>
<dbReference type="CDD" id="cd04190">
    <property type="entry name" value="Chitin_synth_C"/>
    <property type="match status" value="1"/>
</dbReference>
<keyword evidence="6 13" id="KW-0812">Transmembrane</keyword>
<feature type="transmembrane region" description="Helical" evidence="13">
    <location>
        <begin position="873"/>
        <end position="901"/>
    </location>
</feature>
<evidence type="ECO:0000256" key="5">
    <source>
        <dbReference type="ARBA" id="ARBA00022679"/>
    </source>
</evidence>
<feature type="transmembrane region" description="Helical" evidence="13">
    <location>
        <begin position="964"/>
        <end position="984"/>
    </location>
</feature>
<evidence type="ECO:0000256" key="9">
    <source>
        <dbReference type="ARBA" id="ARBA00023136"/>
    </source>
</evidence>
<evidence type="ECO:0000313" key="16">
    <source>
        <dbReference type="Proteomes" id="UP001154078"/>
    </source>
</evidence>
<dbReference type="InterPro" id="IPR055120">
    <property type="entry name" value="Chs-1/2_IV_N"/>
</dbReference>
<evidence type="ECO:0000259" key="14">
    <source>
        <dbReference type="Pfam" id="PF23000"/>
    </source>
</evidence>
<evidence type="ECO:0000256" key="6">
    <source>
        <dbReference type="ARBA" id="ARBA00022692"/>
    </source>
</evidence>
<dbReference type="PANTHER" id="PTHR22914">
    <property type="entry name" value="CHITIN SYNTHASE"/>
    <property type="match status" value="1"/>
</dbReference>
<feature type="transmembrane region" description="Helical" evidence="13">
    <location>
        <begin position="277"/>
        <end position="301"/>
    </location>
</feature>
<dbReference type="SUPFAM" id="SSF53448">
    <property type="entry name" value="Nucleotide-diphospho-sugar transferases"/>
    <property type="match status" value="1"/>
</dbReference>
<dbReference type="FunFam" id="3.90.550.10:FF:000139">
    <property type="entry name" value="Chitin synthase 8"/>
    <property type="match status" value="1"/>
</dbReference>
<dbReference type="GO" id="GO:0004100">
    <property type="term" value="F:chitin synthase activity"/>
    <property type="evidence" value="ECO:0007669"/>
    <property type="project" value="UniProtKB-EC"/>
</dbReference>
<dbReference type="Pfam" id="PF03142">
    <property type="entry name" value="Chitin_synth_2"/>
    <property type="match status" value="1"/>
</dbReference>
<feature type="transmembrane region" description="Helical" evidence="13">
    <location>
        <begin position="235"/>
        <end position="256"/>
    </location>
</feature>
<name>A0A9P0FIG2_BRAAE</name>
<organism evidence="15 16">
    <name type="scientific">Brassicogethes aeneus</name>
    <name type="common">Rape pollen beetle</name>
    <name type="synonym">Meligethes aeneus</name>
    <dbReference type="NCBI Taxonomy" id="1431903"/>
    <lineage>
        <taxon>Eukaryota</taxon>
        <taxon>Metazoa</taxon>
        <taxon>Ecdysozoa</taxon>
        <taxon>Arthropoda</taxon>
        <taxon>Hexapoda</taxon>
        <taxon>Insecta</taxon>
        <taxon>Pterygota</taxon>
        <taxon>Neoptera</taxon>
        <taxon>Endopterygota</taxon>
        <taxon>Coleoptera</taxon>
        <taxon>Polyphaga</taxon>
        <taxon>Cucujiformia</taxon>
        <taxon>Nitidulidae</taxon>
        <taxon>Meligethinae</taxon>
        <taxon>Brassicogethes</taxon>
    </lineage>
</organism>
<feature type="transmembrane region" description="Helical" evidence="13">
    <location>
        <begin position="1257"/>
        <end position="1278"/>
    </location>
</feature>
<dbReference type="EMBL" id="OV121135">
    <property type="protein sequence ID" value="CAH0556146.1"/>
    <property type="molecule type" value="Genomic_DNA"/>
</dbReference>
<keyword evidence="5" id="KW-0808">Transferase</keyword>
<feature type="transmembrane region" description="Helical" evidence="13">
    <location>
        <begin position="1200"/>
        <end position="1219"/>
    </location>
</feature>
<feature type="transmembrane region" description="Helical" evidence="13">
    <location>
        <begin position="150"/>
        <end position="172"/>
    </location>
</feature>
<feature type="transmembrane region" description="Helical" evidence="13">
    <location>
        <begin position="907"/>
        <end position="926"/>
    </location>
</feature>
<evidence type="ECO:0000256" key="7">
    <source>
        <dbReference type="ARBA" id="ARBA00022989"/>
    </source>
</evidence>
<comment type="catalytic activity">
    <reaction evidence="12">
        <text>[(1-&gt;4)-N-acetyl-beta-D-glucosaminyl](n) + UDP-N-acetyl-alpha-D-glucosamine = [(1-&gt;4)-N-acetyl-beta-D-glucosaminyl](n+1) + UDP + H(+)</text>
        <dbReference type="Rhea" id="RHEA:16637"/>
        <dbReference type="Rhea" id="RHEA-COMP:9593"/>
        <dbReference type="Rhea" id="RHEA-COMP:9595"/>
        <dbReference type="ChEBI" id="CHEBI:15378"/>
        <dbReference type="ChEBI" id="CHEBI:17029"/>
        <dbReference type="ChEBI" id="CHEBI:57705"/>
        <dbReference type="ChEBI" id="CHEBI:58223"/>
        <dbReference type="EC" id="2.4.1.16"/>
    </reaction>
</comment>
<reference evidence="15" key="1">
    <citation type="submission" date="2021-12" db="EMBL/GenBank/DDBJ databases">
        <authorList>
            <person name="King R."/>
        </authorList>
    </citation>
    <scope>NUCLEOTIDE SEQUENCE</scope>
</reference>
<gene>
    <name evidence="15" type="ORF">MELIAE_LOCUS7325</name>
</gene>
<evidence type="ECO:0000256" key="3">
    <source>
        <dbReference type="ARBA" id="ARBA00022475"/>
    </source>
</evidence>
<keyword evidence="3" id="KW-1003">Cell membrane</keyword>
<evidence type="ECO:0000313" key="15">
    <source>
        <dbReference type="EMBL" id="CAH0556146.1"/>
    </source>
</evidence>
<proteinExistence type="inferred from homology"/>
<evidence type="ECO:0000256" key="2">
    <source>
        <dbReference type="ARBA" id="ARBA00012543"/>
    </source>
</evidence>
<keyword evidence="8" id="KW-0175">Coiled coil</keyword>
<dbReference type="PANTHER" id="PTHR22914:SF42">
    <property type="entry name" value="CHITIN SYNTHASE"/>
    <property type="match status" value="1"/>
</dbReference>
<dbReference type="OrthoDB" id="370884at2759"/>
<keyword evidence="4" id="KW-0328">Glycosyltransferase</keyword>
<keyword evidence="9 13" id="KW-0472">Membrane</keyword>
<comment type="similarity">
    <text evidence="11">Belongs to the chitin synthase family. Class IV subfamily.</text>
</comment>
<evidence type="ECO:0000256" key="13">
    <source>
        <dbReference type="SAM" id="Phobius"/>
    </source>
</evidence>
<feature type="transmembrane region" description="Helical" evidence="13">
    <location>
        <begin position="933"/>
        <end position="958"/>
    </location>
</feature>
<accession>A0A9P0FIG2</accession>
<feature type="transmembrane region" description="Helical" evidence="13">
    <location>
        <begin position="996"/>
        <end position="1015"/>
    </location>
</feature>
<evidence type="ECO:0000256" key="8">
    <source>
        <dbReference type="ARBA" id="ARBA00023054"/>
    </source>
</evidence>
<keyword evidence="10" id="KW-0325">Glycoprotein</keyword>
<dbReference type="GO" id="GO:0005886">
    <property type="term" value="C:plasma membrane"/>
    <property type="evidence" value="ECO:0007669"/>
    <property type="project" value="UniProtKB-SubCell"/>
</dbReference>
<dbReference type="InterPro" id="IPR004835">
    <property type="entry name" value="Chitin_synth"/>
</dbReference>
<keyword evidence="16" id="KW-1185">Reference proteome</keyword>
<feature type="transmembrane region" description="Helical" evidence="13">
    <location>
        <begin position="50"/>
        <end position="69"/>
    </location>
</feature>
<evidence type="ECO:0000256" key="10">
    <source>
        <dbReference type="ARBA" id="ARBA00023180"/>
    </source>
</evidence>
<dbReference type="Pfam" id="PF23000">
    <property type="entry name" value="ChitinSynthase_IV_N"/>
    <property type="match status" value="1"/>
</dbReference>
<evidence type="ECO:0000256" key="11">
    <source>
        <dbReference type="ARBA" id="ARBA00046329"/>
    </source>
</evidence>
<feature type="transmembrane region" description="Helical" evidence="13">
    <location>
        <begin position="178"/>
        <end position="198"/>
    </location>
</feature>
<dbReference type="GO" id="GO:0006031">
    <property type="term" value="P:chitin biosynthetic process"/>
    <property type="evidence" value="ECO:0007669"/>
    <property type="project" value="TreeGrafter"/>
</dbReference>
<feature type="transmembrane region" description="Helical" evidence="13">
    <location>
        <begin position="357"/>
        <end position="373"/>
    </location>
</feature>
<dbReference type="InterPro" id="IPR029044">
    <property type="entry name" value="Nucleotide-diphossugar_trans"/>
</dbReference>
<evidence type="ECO:0000256" key="1">
    <source>
        <dbReference type="ARBA" id="ARBA00004651"/>
    </source>
</evidence>
<protein>
    <recommendedName>
        <fullName evidence="2">chitin synthase</fullName>
        <ecNumber evidence="2">2.4.1.16</ecNumber>
    </recommendedName>
</protein>
<keyword evidence="7 13" id="KW-1133">Transmembrane helix</keyword>
<feature type="transmembrane region" description="Helical" evidence="13">
    <location>
        <begin position="210"/>
        <end position="229"/>
    </location>
</feature>
<dbReference type="Proteomes" id="UP001154078">
    <property type="component" value="Chromosome 4"/>
</dbReference>
<evidence type="ECO:0000256" key="12">
    <source>
        <dbReference type="ARBA" id="ARBA00048014"/>
    </source>
</evidence>